<accession>A0A058Z1I2</accession>
<dbReference type="eggNOG" id="KOG0583">
    <property type="taxonomic scope" value="Eukaryota"/>
</dbReference>
<organism evidence="9">
    <name type="scientific">Fonticula alba</name>
    <name type="common">Slime mold</name>
    <dbReference type="NCBI Taxonomy" id="691883"/>
    <lineage>
        <taxon>Eukaryota</taxon>
        <taxon>Rotosphaerida</taxon>
        <taxon>Fonticulaceae</taxon>
        <taxon>Fonticula</taxon>
    </lineage>
</organism>
<dbReference type="InterPro" id="IPR008271">
    <property type="entry name" value="Ser/Thr_kinase_AS"/>
</dbReference>
<dbReference type="OMA" id="IEMIGHY"/>
<dbReference type="PROSITE" id="PS00107">
    <property type="entry name" value="PROTEIN_KINASE_ATP"/>
    <property type="match status" value="1"/>
</dbReference>
<feature type="compositionally biased region" description="Polar residues" evidence="7">
    <location>
        <begin position="594"/>
        <end position="607"/>
    </location>
</feature>
<dbReference type="PROSITE" id="PS50011">
    <property type="entry name" value="PROTEIN_KINASE_DOM"/>
    <property type="match status" value="1"/>
</dbReference>
<dbReference type="FunFam" id="3.30.200.20:FF:000003">
    <property type="entry name" value="Non-specific serine/threonine protein kinase"/>
    <property type="match status" value="1"/>
</dbReference>
<feature type="region of interest" description="Disordered" evidence="7">
    <location>
        <begin position="1"/>
        <end position="49"/>
    </location>
</feature>
<dbReference type="STRING" id="691883.A0A058Z1I2"/>
<dbReference type="FunFam" id="1.10.510.10:FF:000571">
    <property type="entry name" value="Maternal embryonic leucine zipper kinase"/>
    <property type="match status" value="1"/>
</dbReference>
<dbReference type="Pfam" id="PF00069">
    <property type="entry name" value="Pkinase"/>
    <property type="match status" value="1"/>
</dbReference>
<gene>
    <name evidence="9" type="ORF">H696_05740</name>
</gene>
<dbReference type="Proteomes" id="UP000030693">
    <property type="component" value="Unassembled WGS sequence"/>
</dbReference>
<evidence type="ECO:0000256" key="7">
    <source>
        <dbReference type="SAM" id="MobiDB-lite"/>
    </source>
</evidence>
<feature type="region of interest" description="Disordered" evidence="7">
    <location>
        <begin position="67"/>
        <end position="155"/>
    </location>
</feature>
<dbReference type="InterPro" id="IPR011009">
    <property type="entry name" value="Kinase-like_dom_sf"/>
</dbReference>
<dbReference type="InterPro" id="IPR000719">
    <property type="entry name" value="Prot_kinase_dom"/>
</dbReference>
<feature type="binding site" evidence="6">
    <location>
        <position position="194"/>
    </location>
    <ligand>
        <name>ATP</name>
        <dbReference type="ChEBI" id="CHEBI:30616"/>
    </ligand>
</feature>
<dbReference type="PROSITE" id="PS00108">
    <property type="entry name" value="PROTEIN_KINASE_ST"/>
    <property type="match status" value="1"/>
</dbReference>
<dbReference type="GO" id="GO:0005737">
    <property type="term" value="C:cytoplasm"/>
    <property type="evidence" value="ECO:0007669"/>
    <property type="project" value="TreeGrafter"/>
</dbReference>
<evidence type="ECO:0000256" key="2">
    <source>
        <dbReference type="ARBA" id="ARBA00022679"/>
    </source>
</evidence>
<feature type="compositionally biased region" description="Low complexity" evidence="7">
    <location>
        <begin position="131"/>
        <end position="146"/>
    </location>
</feature>
<feature type="compositionally biased region" description="Polar residues" evidence="7">
    <location>
        <begin position="14"/>
        <end position="28"/>
    </location>
</feature>
<protein>
    <submittedName>
        <fullName evidence="9">CAMK/CAMKL protein kinase</fullName>
    </submittedName>
</protein>
<dbReference type="GO" id="GO:0035556">
    <property type="term" value="P:intracellular signal transduction"/>
    <property type="evidence" value="ECO:0007669"/>
    <property type="project" value="TreeGrafter"/>
</dbReference>
<dbReference type="GO" id="GO:0004674">
    <property type="term" value="F:protein serine/threonine kinase activity"/>
    <property type="evidence" value="ECO:0007669"/>
    <property type="project" value="UniProtKB-KW"/>
</dbReference>
<keyword evidence="2" id="KW-0808">Transferase</keyword>
<evidence type="ECO:0000256" key="4">
    <source>
        <dbReference type="ARBA" id="ARBA00022777"/>
    </source>
</evidence>
<dbReference type="GO" id="GO:0005524">
    <property type="term" value="F:ATP binding"/>
    <property type="evidence" value="ECO:0007669"/>
    <property type="project" value="UniProtKB-UniRule"/>
</dbReference>
<evidence type="ECO:0000256" key="6">
    <source>
        <dbReference type="PROSITE-ProRule" id="PRU10141"/>
    </source>
</evidence>
<dbReference type="AlphaFoldDB" id="A0A058Z1I2"/>
<evidence type="ECO:0000259" key="8">
    <source>
        <dbReference type="PROSITE" id="PS50011"/>
    </source>
</evidence>
<reference evidence="9" key="1">
    <citation type="submission" date="2013-04" db="EMBL/GenBank/DDBJ databases">
        <title>The Genome Sequence of Fonticula alba ATCC 38817.</title>
        <authorList>
            <consortium name="The Broad Institute Genomics Platform"/>
            <person name="Russ C."/>
            <person name="Cuomo C."/>
            <person name="Burger G."/>
            <person name="Gray M.W."/>
            <person name="Holland P.W.H."/>
            <person name="King N."/>
            <person name="Lang F.B.F."/>
            <person name="Roger A.J."/>
            <person name="Ruiz-Trillo I."/>
            <person name="Brown M."/>
            <person name="Walker B."/>
            <person name="Young S."/>
            <person name="Zeng Q."/>
            <person name="Gargeya S."/>
            <person name="Fitzgerald M."/>
            <person name="Haas B."/>
            <person name="Abouelleil A."/>
            <person name="Allen A.W."/>
            <person name="Alvarado L."/>
            <person name="Arachchi H.M."/>
            <person name="Berlin A.M."/>
            <person name="Chapman S.B."/>
            <person name="Gainer-Dewar J."/>
            <person name="Goldberg J."/>
            <person name="Griggs A."/>
            <person name="Gujja S."/>
            <person name="Hansen M."/>
            <person name="Howarth C."/>
            <person name="Imamovic A."/>
            <person name="Ireland A."/>
            <person name="Larimer J."/>
            <person name="McCowan C."/>
            <person name="Murphy C."/>
            <person name="Pearson M."/>
            <person name="Poon T.W."/>
            <person name="Priest M."/>
            <person name="Roberts A."/>
            <person name="Saif S."/>
            <person name="Shea T."/>
            <person name="Sisk P."/>
            <person name="Sykes S."/>
            <person name="Wortman J."/>
            <person name="Nusbaum C."/>
            <person name="Birren B."/>
        </authorList>
    </citation>
    <scope>NUCLEOTIDE SEQUENCE [LARGE SCALE GENOMIC DNA]</scope>
    <source>
        <strain evidence="9">ATCC 38817</strain>
    </source>
</reference>
<sequence length="621" mass="68463">MGSEHSRPHPTQAGHYQQGGQYDPSQHKGTGADGMPVSPNVPPSNMAAAQFAQRAVATNAAYSNLVHPSNQGLAQPGGSHAANTAQAGGRYATQPAAPAPQQQPQHFHHPQQQQQQQRYPADARRPPPGPAAGARAPEQPSTGVPTAAPPAVPGAPPPIEMIGHYVVRASLGKGSFAEVKLGEHELTGEKVALKVITKANLNKGRRNVHLQREIRFLKLLCHPHITMLYEVVETNDYYVLIMEHVTGGELLQYIRNAERHRLSEIESRRLFRQIVSAVSYCHRNSLIHRDIKPENVMLDKNGDVKMIDFGFSREFKPDMQLDSFIGSPHYAAPELLQGIKYSGPEVDLWSLGILLYVMICGRQPFKHPDMKVLYAKITSGRFEYPEHVSPLAKDLIGNLIRVNPKERLTMETLRTHPWLSEGYDGPPPTYMLERGPITKVDEEIFAELLTYGVDPVQGRELLQQNDQTVPNVVTNFYHLLLERRDRMMSHLIDDGLSSSGSSGASVYNSSTDDIMQADSPMDVEPAEPVVAAVQAGHHPAAAAAAAGPQQHMFRQFDTDEMVPLSVVDKNIRRMVRQNSQLMEQNYFQKRFGSESASTAALTGQPPSHLSAPPTNAPGYSR</sequence>
<name>A0A058Z1I2_FONAL</name>
<evidence type="ECO:0000313" key="9">
    <source>
        <dbReference type="EMBL" id="KCV67798.1"/>
    </source>
</evidence>
<dbReference type="EMBL" id="KB932213">
    <property type="protein sequence ID" value="KCV67798.1"/>
    <property type="molecule type" value="Genomic_DNA"/>
</dbReference>
<feature type="compositionally biased region" description="Low complexity" evidence="7">
    <location>
        <begin position="94"/>
        <end position="120"/>
    </location>
</feature>
<evidence type="ECO:0000313" key="10">
    <source>
        <dbReference type="Proteomes" id="UP000030693"/>
    </source>
</evidence>
<keyword evidence="4 9" id="KW-0418">Kinase</keyword>
<proteinExistence type="predicted"/>
<dbReference type="Gene3D" id="1.10.510.10">
    <property type="entry name" value="Transferase(Phosphotransferase) domain 1"/>
    <property type="match status" value="1"/>
</dbReference>
<dbReference type="RefSeq" id="XP_009497829.1">
    <property type="nucleotide sequence ID" value="XM_009499554.1"/>
</dbReference>
<keyword evidence="1" id="KW-0723">Serine/threonine-protein kinase</keyword>
<dbReference type="PANTHER" id="PTHR24346:SF106">
    <property type="entry name" value="PROTEIN KINASE DOMAIN-CONTAINING PROTEIN"/>
    <property type="match status" value="1"/>
</dbReference>
<keyword evidence="3 6" id="KW-0547">Nucleotide-binding</keyword>
<dbReference type="GeneID" id="20530465"/>
<dbReference type="CDD" id="cd14003">
    <property type="entry name" value="STKc_AMPK-like"/>
    <property type="match status" value="1"/>
</dbReference>
<dbReference type="SUPFAM" id="SSF56112">
    <property type="entry name" value="Protein kinase-like (PK-like)"/>
    <property type="match status" value="1"/>
</dbReference>
<evidence type="ECO:0000256" key="1">
    <source>
        <dbReference type="ARBA" id="ARBA00022527"/>
    </source>
</evidence>
<dbReference type="SMART" id="SM00220">
    <property type="entry name" value="S_TKc"/>
    <property type="match status" value="1"/>
</dbReference>
<evidence type="ECO:0000256" key="5">
    <source>
        <dbReference type="ARBA" id="ARBA00022840"/>
    </source>
</evidence>
<dbReference type="OrthoDB" id="193931at2759"/>
<dbReference type="InterPro" id="IPR017441">
    <property type="entry name" value="Protein_kinase_ATP_BS"/>
</dbReference>
<evidence type="ECO:0000256" key="3">
    <source>
        <dbReference type="ARBA" id="ARBA00022741"/>
    </source>
</evidence>
<feature type="region of interest" description="Disordered" evidence="7">
    <location>
        <begin position="593"/>
        <end position="621"/>
    </location>
</feature>
<feature type="domain" description="Protein kinase" evidence="8">
    <location>
        <begin position="165"/>
        <end position="419"/>
    </location>
</feature>
<keyword evidence="5 6" id="KW-0067">ATP-binding</keyword>
<dbReference type="PANTHER" id="PTHR24346">
    <property type="entry name" value="MAP/MICROTUBULE AFFINITY-REGULATING KINASE"/>
    <property type="match status" value="1"/>
</dbReference>
<keyword evidence="10" id="KW-1185">Reference proteome</keyword>